<evidence type="ECO:0000313" key="3">
    <source>
        <dbReference type="Proteomes" id="UP001597502"/>
    </source>
</evidence>
<evidence type="ECO:0000256" key="1">
    <source>
        <dbReference type="SAM" id="Phobius"/>
    </source>
</evidence>
<dbReference type="Proteomes" id="UP001597502">
    <property type="component" value="Unassembled WGS sequence"/>
</dbReference>
<dbReference type="EMBL" id="JBHUNA010000033">
    <property type="protein sequence ID" value="MFD2761969.1"/>
    <property type="molecule type" value="Genomic_DNA"/>
</dbReference>
<gene>
    <name evidence="2" type="ORF">ACFSUO_13505</name>
</gene>
<dbReference type="RefSeq" id="WP_382395006.1">
    <property type="nucleotide sequence ID" value="NZ_JBHUNA010000033.1"/>
</dbReference>
<keyword evidence="1" id="KW-0472">Membrane</keyword>
<reference evidence="3" key="1">
    <citation type="journal article" date="2019" name="Int. J. Syst. Evol. Microbiol.">
        <title>The Global Catalogue of Microorganisms (GCM) 10K type strain sequencing project: providing services to taxonomists for standard genome sequencing and annotation.</title>
        <authorList>
            <consortium name="The Broad Institute Genomics Platform"/>
            <consortium name="The Broad Institute Genome Sequencing Center for Infectious Disease"/>
            <person name="Wu L."/>
            <person name="Ma J."/>
        </authorList>
    </citation>
    <scope>NUCLEOTIDE SEQUENCE [LARGE SCALE GENOMIC DNA]</scope>
    <source>
        <strain evidence="3">TISTR 1535</strain>
    </source>
</reference>
<name>A0ABW5V8G2_9BACI</name>
<evidence type="ECO:0000313" key="2">
    <source>
        <dbReference type="EMBL" id="MFD2761969.1"/>
    </source>
</evidence>
<protein>
    <recommendedName>
        <fullName evidence="4">MotA/TolQ/ExbB proton channel domain-containing protein</fullName>
    </recommendedName>
</protein>
<proteinExistence type="predicted"/>
<keyword evidence="1" id="KW-0812">Transmembrane</keyword>
<accession>A0ABW5V8G2</accession>
<keyword evidence="1" id="KW-1133">Transmembrane helix</keyword>
<feature type="transmembrane region" description="Helical" evidence="1">
    <location>
        <begin position="6"/>
        <end position="22"/>
    </location>
</feature>
<sequence>MNRAVIIAIILAGYIVYVAFKHKETWRKLAPIQLVGVLLSFIGVTGTGAAILFYGVRYLISFTGNEIIRFVIQFFSAVVVIMVGVLLFTAIVRNITNGILPIERKRN</sequence>
<evidence type="ECO:0008006" key="4">
    <source>
        <dbReference type="Google" id="ProtNLM"/>
    </source>
</evidence>
<feature type="transmembrane region" description="Helical" evidence="1">
    <location>
        <begin position="34"/>
        <end position="55"/>
    </location>
</feature>
<keyword evidence="3" id="KW-1185">Reference proteome</keyword>
<organism evidence="2 3">
    <name type="scientific">Lentibacillus juripiscarius</name>
    <dbReference type="NCBI Taxonomy" id="257446"/>
    <lineage>
        <taxon>Bacteria</taxon>
        <taxon>Bacillati</taxon>
        <taxon>Bacillota</taxon>
        <taxon>Bacilli</taxon>
        <taxon>Bacillales</taxon>
        <taxon>Bacillaceae</taxon>
        <taxon>Lentibacillus</taxon>
    </lineage>
</organism>
<feature type="transmembrane region" description="Helical" evidence="1">
    <location>
        <begin position="67"/>
        <end position="92"/>
    </location>
</feature>
<comment type="caution">
    <text evidence="2">The sequence shown here is derived from an EMBL/GenBank/DDBJ whole genome shotgun (WGS) entry which is preliminary data.</text>
</comment>